<dbReference type="EMBL" id="JACGWM010000015">
    <property type="protein sequence ID" value="KAL0324705.1"/>
    <property type="molecule type" value="Genomic_DNA"/>
</dbReference>
<sequence>MASSLASMNDILNKGTGWGWDSERHTITDDAGRLEELYRENPEYKKIVEHGLSHFDICTQMFARNPASVGLPATSGHSRVYLMFNAGACTPIKEVRNNGQTNDYSRKDRSISPKATDAIERCVDELTKFKDLLDIIFTTPLPLFHKFTIYCLQMMDVICPELFRENVAHNTYVLQGEGWVAEIMSTPHAGRFYNKIRMKKPYFYALVDALSSRELLPQGQTARVSNIEEVAIFMQTVGMHKRHRDSMELFQHSLETIHRKFYRVLSALYTLAPKMITRQNGTNTHPKIASNLDFYPYFKDCIGAMDGTLVLAWAPQIDKNRYRLRKGRIAQNVLAICDFNLYFTYVYAGWEGSAADA</sequence>
<comment type="caution">
    <text evidence="2">The sequence shown here is derived from an EMBL/GenBank/DDBJ whole genome shotgun (WGS) entry which is preliminary data.</text>
</comment>
<dbReference type="InterPro" id="IPR058353">
    <property type="entry name" value="DUF8040"/>
</dbReference>
<evidence type="ECO:0000259" key="1">
    <source>
        <dbReference type="Pfam" id="PF26138"/>
    </source>
</evidence>
<gene>
    <name evidence="2" type="ORF">Scaly_2437600</name>
</gene>
<feature type="domain" description="DUF8040" evidence="1">
    <location>
        <begin position="173"/>
        <end position="269"/>
    </location>
</feature>
<dbReference type="PANTHER" id="PTHR22930:SF228">
    <property type="entry name" value="PROTEIN ALP1-LIKE"/>
    <property type="match status" value="1"/>
</dbReference>
<accession>A0AAW2LZT4</accession>
<reference evidence="2" key="2">
    <citation type="journal article" date="2024" name="Plant">
        <title>Genomic evolution and insights into agronomic trait innovations of Sesamum species.</title>
        <authorList>
            <person name="Miao H."/>
            <person name="Wang L."/>
            <person name="Qu L."/>
            <person name="Liu H."/>
            <person name="Sun Y."/>
            <person name="Le M."/>
            <person name="Wang Q."/>
            <person name="Wei S."/>
            <person name="Zheng Y."/>
            <person name="Lin W."/>
            <person name="Duan Y."/>
            <person name="Cao H."/>
            <person name="Xiong S."/>
            <person name="Wang X."/>
            <person name="Wei L."/>
            <person name="Li C."/>
            <person name="Ma Q."/>
            <person name="Ju M."/>
            <person name="Zhao R."/>
            <person name="Li G."/>
            <person name="Mu C."/>
            <person name="Tian Q."/>
            <person name="Mei H."/>
            <person name="Zhang T."/>
            <person name="Gao T."/>
            <person name="Zhang H."/>
        </authorList>
    </citation>
    <scope>NUCLEOTIDE SEQUENCE</scope>
    <source>
        <strain evidence="2">KEN8</strain>
    </source>
</reference>
<organism evidence="2">
    <name type="scientific">Sesamum calycinum</name>
    <dbReference type="NCBI Taxonomy" id="2727403"/>
    <lineage>
        <taxon>Eukaryota</taxon>
        <taxon>Viridiplantae</taxon>
        <taxon>Streptophyta</taxon>
        <taxon>Embryophyta</taxon>
        <taxon>Tracheophyta</taxon>
        <taxon>Spermatophyta</taxon>
        <taxon>Magnoliopsida</taxon>
        <taxon>eudicotyledons</taxon>
        <taxon>Gunneridae</taxon>
        <taxon>Pentapetalae</taxon>
        <taxon>asterids</taxon>
        <taxon>lamiids</taxon>
        <taxon>Lamiales</taxon>
        <taxon>Pedaliaceae</taxon>
        <taxon>Sesamum</taxon>
    </lineage>
</organism>
<name>A0AAW2LZT4_9LAMI</name>
<dbReference type="InterPro" id="IPR045249">
    <property type="entry name" value="HARBI1-like"/>
</dbReference>
<dbReference type="Pfam" id="PF26138">
    <property type="entry name" value="DUF8040"/>
    <property type="match status" value="1"/>
</dbReference>
<evidence type="ECO:0000313" key="2">
    <source>
        <dbReference type="EMBL" id="KAL0324705.1"/>
    </source>
</evidence>
<proteinExistence type="predicted"/>
<reference evidence="2" key="1">
    <citation type="submission" date="2020-06" db="EMBL/GenBank/DDBJ databases">
        <authorList>
            <person name="Li T."/>
            <person name="Hu X."/>
            <person name="Zhang T."/>
            <person name="Song X."/>
            <person name="Zhang H."/>
            <person name="Dai N."/>
            <person name="Sheng W."/>
            <person name="Hou X."/>
            <person name="Wei L."/>
        </authorList>
    </citation>
    <scope>NUCLEOTIDE SEQUENCE</scope>
    <source>
        <strain evidence="2">KEN8</strain>
        <tissue evidence="2">Leaf</tissue>
    </source>
</reference>
<dbReference type="PANTHER" id="PTHR22930">
    <property type="match status" value="1"/>
</dbReference>
<dbReference type="AlphaFoldDB" id="A0AAW2LZT4"/>
<protein>
    <recommendedName>
        <fullName evidence="1">DUF8040 domain-containing protein</fullName>
    </recommendedName>
</protein>